<dbReference type="GO" id="GO:0022857">
    <property type="term" value="F:transmembrane transporter activity"/>
    <property type="evidence" value="ECO:0007669"/>
    <property type="project" value="InterPro"/>
</dbReference>
<feature type="transmembrane region" description="Helical" evidence="7">
    <location>
        <begin position="271"/>
        <end position="287"/>
    </location>
</feature>
<evidence type="ECO:0000256" key="5">
    <source>
        <dbReference type="ARBA" id="ARBA00022989"/>
    </source>
</evidence>
<evidence type="ECO:0000256" key="3">
    <source>
        <dbReference type="ARBA" id="ARBA00022448"/>
    </source>
</evidence>
<dbReference type="GO" id="GO:0012505">
    <property type="term" value="C:endomembrane system"/>
    <property type="evidence" value="ECO:0007669"/>
    <property type="project" value="UniProtKB-SubCell"/>
</dbReference>
<feature type="transmembrane region" description="Helical" evidence="7">
    <location>
        <begin position="76"/>
        <end position="94"/>
    </location>
</feature>
<comment type="subcellular location">
    <subcellularLocation>
        <location evidence="1">Endomembrane system</location>
        <topology evidence="1">Multi-pass membrane protein</topology>
    </subcellularLocation>
</comment>
<feature type="transmembrane region" description="Helical" evidence="7">
    <location>
        <begin position="332"/>
        <end position="351"/>
    </location>
</feature>
<organism evidence="9">
    <name type="scientific">freshwater metagenome</name>
    <dbReference type="NCBI Taxonomy" id="449393"/>
    <lineage>
        <taxon>unclassified sequences</taxon>
        <taxon>metagenomes</taxon>
        <taxon>ecological metagenomes</taxon>
    </lineage>
</organism>
<feature type="transmembrane region" description="Helical" evidence="7">
    <location>
        <begin position="163"/>
        <end position="184"/>
    </location>
</feature>
<evidence type="ECO:0000256" key="2">
    <source>
        <dbReference type="ARBA" id="ARBA00008335"/>
    </source>
</evidence>
<dbReference type="PANTHER" id="PTHR23514:SF3">
    <property type="entry name" value="BYPASS OF STOP CODON PROTEIN 6"/>
    <property type="match status" value="1"/>
</dbReference>
<evidence type="ECO:0000259" key="8">
    <source>
        <dbReference type="PROSITE" id="PS50850"/>
    </source>
</evidence>
<accession>A0A6J7I2T9</accession>
<evidence type="ECO:0000256" key="1">
    <source>
        <dbReference type="ARBA" id="ARBA00004127"/>
    </source>
</evidence>
<feature type="transmembrane region" description="Helical" evidence="7">
    <location>
        <begin position="46"/>
        <end position="64"/>
    </location>
</feature>
<dbReference type="InterPro" id="IPR020846">
    <property type="entry name" value="MFS_dom"/>
</dbReference>
<sequence length="390" mass="40892">MHKPVRVKSTWITYLLMGAYGMWVYTFGATQVLLREEQGTSRTIAALHGSAWALGLVIMSFFNARITAALGRGKTMRLGALIMILGALLYTSGLPTAVTLFATVVVAIGGALVIAGVSAFLSMQQGLAAPAALSEAAGMGAFLGLIGAFTVGLFVILTLGWRPAVWVLVVYLVILELIRGRNVAAYNIGEIAHQAGRVRDLPPIFWWTAFTMLPAAGVEYCVALWSADLLQDRGHLGSGAAAAALACFGVGLTLGRFLGGRVAERMDPERLLAGAFAFSCVGLLILWTTSNPVLMMILLVLIGLGVALQWPLAIGRSIRCAPELSDRASGTAIVAAGFSVMVAPFALGAMADAWGLRTAFLVVPVLAALGVALVLFRPVPVLIEGQPTAS</sequence>
<reference evidence="9" key="1">
    <citation type="submission" date="2020-05" db="EMBL/GenBank/DDBJ databases">
        <authorList>
            <person name="Chiriac C."/>
            <person name="Salcher M."/>
            <person name="Ghai R."/>
            <person name="Kavagutti S V."/>
        </authorList>
    </citation>
    <scope>NUCLEOTIDE SEQUENCE</scope>
</reference>
<feature type="transmembrane region" description="Helical" evidence="7">
    <location>
        <begin position="239"/>
        <end position="259"/>
    </location>
</feature>
<comment type="similarity">
    <text evidence="2">Belongs to the major facilitator superfamily.</text>
</comment>
<feature type="transmembrane region" description="Helical" evidence="7">
    <location>
        <begin position="293"/>
        <end position="312"/>
    </location>
</feature>
<keyword evidence="6 7" id="KW-0472">Membrane</keyword>
<name>A0A6J7I2T9_9ZZZZ</name>
<feature type="transmembrane region" description="Helical" evidence="7">
    <location>
        <begin position="100"/>
        <end position="121"/>
    </location>
</feature>
<evidence type="ECO:0000313" key="9">
    <source>
        <dbReference type="EMBL" id="CAB4925103.1"/>
    </source>
</evidence>
<dbReference type="Gene3D" id="1.20.1250.20">
    <property type="entry name" value="MFS general substrate transporter like domains"/>
    <property type="match status" value="2"/>
</dbReference>
<protein>
    <submittedName>
        <fullName evidence="9">Unannotated protein</fullName>
    </submittedName>
</protein>
<dbReference type="GO" id="GO:0016020">
    <property type="term" value="C:membrane"/>
    <property type="evidence" value="ECO:0007669"/>
    <property type="project" value="TreeGrafter"/>
</dbReference>
<dbReference type="InterPro" id="IPR011701">
    <property type="entry name" value="MFS"/>
</dbReference>
<feature type="transmembrane region" description="Helical" evidence="7">
    <location>
        <begin position="204"/>
        <end position="227"/>
    </location>
</feature>
<gene>
    <name evidence="9" type="ORF">UFOPK3610_01632</name>
</gene>
<dbReference type="SUPFAM" id="SSF103473">
    <property type="entry name" value="MFS general substrate transporter"/>
    <property type="match status" value="1"/>
</dbReference>
<keyword evidence="3" id="KW-0813">Transport</keyword>
<dbReference type="EMBL" id="CAFBMR010000091">
    <property type="protein sequence ID" value="CAB4925103.1"/>
    <property type="molecule type" value="Genomic_DNA"/>
</dbReference>
<keyword evidence="5 7" id="KW-1133">Transmembrane helix</keyword>
<proteinExistence type="inferred from homology"/>
<evidence type="ECO:0000256" key="4">
    <source>
        <dbReference type="ARBA" id="ARBA00022692"/>
    </source>
</evidence>
<evidence type="ECO:0000256" key="7">
    <source>
        <dbReference type="SAM" id="Phobius"/>
    </source>
</evidence>
<feature type="transmembrane region" description="Helical" evidence="7">
    <location>
        <begin position="12"/>
        <end position="34"/>
    </location>
</feature>
<dbReference type="PROSITE" id="PS50850">
    <property type="entry name" value="MFS"/>
    <property type="match status" value="1"/>
</dbReference>
<dbReference type="InterPro" id="IPR051788">
    <property type="entry name" value="MFS_Transporter"/>
</dbReference>
<feature type="transmembrane region" description="Helical" evidence="7">
    <location>
        <begin position="133"/>
        <end position="157"/>
    </location>
</feature>
<dbReference type="AlphaFoldDB" id="A0A6J7I2T9"/>
<feature type="transmembrane region" description="Helical" evidence="7">
    <location>
        <begin position="357"/>
        <end position="376"/>
    </location>
</feature>
<dbReference type="InterPro" id="IPR036259">
    <property type="entry name" value="MFS_trans_sf"/>
</dbReference>
<keyword evidence="4 7" id="KW-0812">Transmembrane</keyword>
<dbReference type="Pfam" id="PF07690">
    <property type="entry name" value="MFS_1"/>
    <property type="match status" value="1"/>
</dbReference>
<feature type="domain" description="Major facilitator superfamily (MFS) profile" evidence="8">
    <location>
        <begin position="1"/>
        <end position="382"/>
    </location>
</feature>
<dbReference type="PANTHER" id="PTHR23514">
    <property type="entry name" value="BYPASS OF STOP CODON PROTEIN 6"/>
    <property type="match status" value="1"/>
</dbReference>
<evidence type="ECO:0000256" key="6">
    <source>
        <dbReference type="ARBA" id="ARBA00023136"/>
    </source>
</evidence>